<evidence type="ECO:0000256" key="4">
    <source>
        <dbReference type="ARBA" id="ARBA00023163"/>
    </source>
</evidence>
<protein>
    <submittedName>
        <fullName evidence="6">LacI family transcriptional regulator</fullName>
    </submittedName>
</protein>
<feature type="domain" description="HTH lacI-type" evidence="5">
    <location>
        <begin position="7"/>
        <end position="61"/>
    </location>
</feature>
<proteinExistence type="predicted"/>
<dbReference type="GO" id="GO:0000976">
    <property type="term" value="F:transcription cis-regulatory region binding"/>
    <property type="evidence" value="ECO:0007669"/>
    <property type="project" value="TreeGrafter"/>
</dbReference>
<dbReference type="Proteomes" id="UP000250025">
    <property type="component" value="Chromosome"/>
</dbReference>
<dbReference type="AlphaFoldDB" id="A0A2Z2H5X9"/>
<organism evidence="6 7">
    <name type="scientific">Kushneria konosiri</name>
    <dbReference type="NCBI Taxonomy" id="698828"/>
    <lineage>
        <taxon>Bacteria</taxon>
        <taxon>Pseudomonadati</taxon>
        <taxon>Pseudomonadota</taxon>
        <taxon>Gammaproteobacteria</taxon>
        <taxon>Oceanospirillales</taxon>
        <taxon>Halomonadaceae</taxon>
        <taxon>Kushneria</taxon>
    </lineage>
</organism>
<dbReference type="InterPro" id="IPR000843">
    <property type="entry name" value="HTH_LacI"/>
</dbReference>
<dbReference type="SUPFAM" id="SSF47413">
    <property type="entry name" value="lambda repressor-like DNA-binding domains"/>
    <property type="match status" value="1"/>
</dbReference>
<evidence type="ECO:0000256" key="3">
    <source>
        <dbReference type="ARBA" id="ARBA00023125"/>
    </source>
</evidence>
<dbReference type="GO" id="GO:0003700">
    <property type="term" value="F:DNA-binding transcription factor activity"/>
    <property type="evidence" value="ECO:0007669"/>
    <property type="project" value="TreeGrafter"/>
</dbReference>
<dbReference type="SUPFAM" id="SSF53822">
    <property type="entry name" value="Periplasmic binding protein-like I"/>
    <property type="match status" value="1"/>
</dbReference>
<dbReference type="Gene3D" id="1.10.260.40">
    <property type="entry name" value="lambda repressor-like DNA-binding domains"/>
    <property type="match status" value="1"/>
</dbReference>
<dbReference type="PROSITE" id="PS50932">
    <property type="entry name" value="HTH_LACI_2"/>
    <property type="match status" value="1"/>
</dbReference>
<dbReference type="InterPro" id="IPR010982">
    <property type="entry name" value="Lambda_DNA-bd_dom_sf"/>
</dbReference>
<keyword evidence="3" id="KW-0238">DNA-binding</keyword>
<gene>
    <name evidence="6" type="ORF">B9G99_07795</name>
</gene>
<evidence type="ECO:0000256" key="2">
    <source>
        <dbReference type="ARBA" id="ARBA00023015"/>
    </source>
</evidence>
<reference evidence="6 7" key="1">
    <citation type="journal article" date="2017" name="Int. J. Syst. Evol. Microbiol.">
        <title>Kushneria konosiri sp. nov., isolated from the Korean salt-fermented seafood Daemi-jeot.</title>
        <authorList>
            <person name="Yun J.H."/>
            <person name="Park S.K."/>
            <person name="Lee J.Y."/>
            <person name="Jung M.J."/>
            <person name="Bae J.W."/>
        </authorList>
    </citation>
    <scope>NUCLEOTIDE SEQUENCE [LARGE SCALE GENOMIC DNA]</scope>
    <source>
        <strain evidence="6 7">X49</strain>
    </source>
</reference>
<dbReference type="KEGG" id="kus:B9G99_07795"/>
<dbReference type="Gene3D" id="3.40.50.2300">
    <property type="match status" value="2"/>
</dbReference>
<dbReference type="OrthoDB" id="6619319at2"/>
<dbReference type="CDD" id="cd01392">
    <property type="entry name" value="HTH_LacI"/>
    <property type="match status" value="1"/>
</dbReference>
<dbReference type="InterPro" id="IPR028082">
    <property type="entry name" value="Peripla_BP_I"/>
</dbReference>
<evidence type="ECO:0000313" key="7">
    <source>
        <dbReference type="Proteomes" id="UP000250025"/>
    </source>
</evidence>
<keyword evidence="2" id="KW-0805">Transcription regulation</keyword>
<dbReference type="PANTHER" id="PTHR30146:SF151">
    <property type="entry name" value="HTH-TYPE TRANSCRIPTIONAL REPRESSOR CYTR"/>
    <property type="match status" value="1"/>
</dbReference>
<keyword evidence="4" id="KW-0804">Transcription</keyword>
<sequence>MAASRNVTIADIARHVGMTNITVSRALNRPEMVRQATRERIEQAALELGYVPNAFARGLKRSDSRLIGVVTASLDNPFYAEMIKAISRHAKQHDYAIMLFDTDGDAHLESMAIDTLLSYQAAGIILSPVSDEPDYRPDYLPRLRASGIAVVQLDRTLHDSGFSAVVLDNLWAGERVARYLLTHAFACDRRTGDDRLLVVAGPEHSRITCERLEGIRDALAGQADGVAIDVLWGDYTLAPAAEAVGDYLKCHGVPRAIFGLNQLITLGALKALQQAGIAWDQTRVIGIDRLPYLDIFDITVPCVVHDGYHAGAQALEQLLAQMRDPQAASRTLTVRGELLT</sequence>
<evidence type="ECO:0000256" key="1">
    <source>
        <dbReference type="ARBA" id="ARBA00022491"/>
    </source>
</evidence>
<keyword evidence="7" id="KW-1185">Reference proteome</keyword>
<dbReference type="SMART" id="SM00354">
    <property type="entry name" value="HTH_LACI"/>
    <property type="match status" value="1"/>
</dbReference>
<dbReference type="InterPro" id="IPR001761">
    <property type="entry name" value="Peripla_BP/Lac1_sug-bd_dom"/>
</dbReference>
<dbReference type="Pfam" id="PF00532">
    <property type="entry name" value="Peripla_BP_1"/>
    <property type="match status" value="1"/>
</dbReference>
<dbReference type="Pfam" id="PF00356">
    <property type="entry name" value="LacI"/>
    <property type="match status" value="1"/>
</dbReference>
<dbReference type="CDD" id="cd06267">
    <property type="entry name" value="PBP1_LacI_sugar_binding-like"/>
    <property type="match status" value="1"/>
</dbReference>
<dbReference type="EMBL" id="CP021323">
    <property type="protein sequence ID" value="ARS52793.1"/>
    <property type="molecule type" value="Genomic_DNA"/>
</dbReference>
<evidence type="ECO:0000259" key="5">
    <source>
        <dbReference type="PROSITE" id="PS50932"/>
    </source>
</evidence>
<dbReference type="RefSeq" id="WP_086621546.1">
    <property type="nucleotide sequence ID" value="NZ_CP021323.1"/>
</dbReference>
<accession>A0A2Z2H5X9</accession>
<keyword evidence="1" id="KW-0678">Repressor</keyword>
<dbReference type="PANTHER" id="PTHR30146">
    <property type="entry name" value="LACI-RELATED TRANSCRIPTIONAL REPRESSOR"/>
    <property type="match status" value="1"/>
</dbReference>
<evidence type="ECO:0000313" key="6">
    <source>
        <dbReference type="EMBL" id="ARS52793.1"/>
    </source>
</evidence>
<name>A0A2Z2H5X9_9GAMM</name>